<keyword evidence="3" id="KW-1185">Reference proteome</keyword>
<protein>
    <submittedName>
        <fullName evidence="2">Uncharacterized protein</fullName>
    </submittedName>
</protein>
<dbReference type="Proteomes" id="UP001586593">
    <property type="component" value="Unassembled WGS sequence"/>
</dbReference>
<evidence type="ECO:0000313" key="3">
    <source>
        <dbReference type="Proteomes" id="UP001586593"/>
    </source>
</evidence>
<reference evidence="2 3" key="1">
    <citation type="journal article" date="2024" name="Commun. Biol.">
        <title>Comparative genomic analysis of thermophilic fungi reveals convergent evolutionary adaptations and gene losses.</title>
        <authorList>
            <person name="Steindorff A.S."/>
            <person name="Aguilar-Pontes M.V."/>
            <person name="Robinson A.J."/>
            <person name="Andreopoulos B."/>
            <person name="LaButti K."/>
            <person name="Kuo A."/>
            <person name="Mondo S."/>
            <person name="Riley R."/>
            <person name="Otillar R."/>
            <person name="Haridas S."/>
            <person name="Lipzen A."/>
            <person name="Grimwood J."/>
            <person name="Schmutz J."/>
            <person name="Clum A."/>
            <person name="Reid I.D."/>
            <person name="Moisan M.C."/>
            <person name="Butler G."/>
            <person name="Nguyen T.T.M."/>
            <person name="Dewar K."/>
            <person name="Conant G."/>
            <person name="Drula E."/>
            <person name="Henrissat B."/>
            <person name="Hansel C."/>
            <person name="Singer S."/>
            <person name="Hutchinson M.I."/>
            <person name="de Vries R.P."/>
            <person name="Natvig D.O."/>
            <person name="Powell A.J."/>
            <person name="Tsang A."/>
            <person name="Grigoriev I.V."/>
        </authorList>
    </citation>
    <scope>NUCLEOTIDE SEQUENCE [LARGE SCALE GENOMIC DNA]</scope>
    <source>
        <strain evidence="2 3">ATCC 24622</strain>
    </source>
</reference>
<comment type="caution">
    <text evidence="2">The sequence shown here is derived from an EMBL/GenBank/DDBJ whole genome shotgun (WGS) entry which is preliminary data.</text>
</comment>
<gene>
    <name evidence="2" type="ORF">VTK73DRAFT_4531</name>
</gene>
<proteinExistence type="predicted"/>
<evidence type="ECO:0000313" key="2">
    <source>
        <dbReference type="EMBL" id="KAL1837855.1"/>
    </source>
</evidence>
<name>A0ABR3V7T2_9PEZI</name>
<organism evidence="2 3">
    <name type="scientific">Phialemonium thermophilum</name>
    <dbReference type="NCBI Taxonomy" id="223376"/>
    <lineage>
        <taxon>Eukaryota</taxon>
        <taxon>Fungi</taxon>
        <taxon>Dikarya</taxon>
        <taxon>Ascomycota</taxon>
        <taxon>Pezizomycotina</taxon>
        <taxon>Sordariomycetes</taxon>
        <taxon>Sordariomycetidae</taxon>
        <taxon>Cephalothecales</taxon>
        <taxon>Cephalothecaceae</taxon>
        <taxon>Phialemonium</taxon>
    </lineage>
</organism>
<dbReference type="EMBL" id="JAZHXJ010002570">
    <property type="protein sequence ID" value="KAL1837855.1"/>
    <property type="molecule type" value="Genomic_DNA"/>
</dbReference>
<feature type="region of interest" description="Disordered" evidence="1">
    <location>
        <begin position="41"/>
        <end position="78"/>
    </location>
</feature>
<sequence length="186" mass="20107">MSSEEKQDVCVCEREREREKMADGHGGRTVCRVRSVVLASGSRDGSLGRTQEWNAEGTDLERPPGLVPPGAARRRRPARRHDAEPLLAVLGDALVAVVAALVVRDVRVGIHALAVVALGRRLPRAPAAARVAVAAALRRGKEVEPRVPKVVHVRLLSGRARLRVRPLCPVVVVGQRPRLPDGARGR</sequence>
<accession>A0ABR3V7T2</accession>
<evidence type="ECO:0000256" key="1">
    <source>
        <dbReference type="SAM" id="MobiDB-lite"/>
    </source>
</evidence>